<evidence type="ECO:0000256" key="1">
    <source>
        <dbReference type="SAM" id="MobiDB-lite"/>
    </source>
</evidence>
<dbReference type="AlphaFoldDB" id="A0AAU9C793"/>
<dbReference type="Gene3D" id="3.30.2090.10">
    <property type="entry name" value="Multidrug efflux transporter AcrB TolC docking domain, DN and DC subdomains"/>
    <property type="match status" value="2"/>
</dbReference>
<dbReference type="SUPFAM" id="SSF82693">
    <property type="entry name" value="Multidrug efflux transporter AcrB pore domain, PN1, PN2, PC1 and PC2 subdomains"/>
    <property type="match status" value="3"/>
</dbReference>
<keyword evidence="2" id="KW-0812">Transmembrane</keyword>
<keyword evidence="4" id="KW-1185">Reference proteome</keyword>
<dbReference type="Gene3D" id="3.30.70.1430">
    <property type="entry name" value="Multidrug efflux transporter AcrB pore domain"/>
    <property type="match status" value="2"/>
</dbReference>
<dbReference type="InterPro" id="IPR001036">
    <property type="entry name" value="Acrflvin-R"/>
</dbReference>
<feature type="transmembrane region" description="Helical" evidence="2">
    <location>
        <begin position="390"/>
        <end position="411"/>
    </location>
</feature>
<feature type="transmembrane region" description="Helical" evidence="2">
    <location>
        <begin position="1029"/>
        <end position="1052"/>
    </location>
</feature>
<gene>
    <name evidence="3" type="ORF">MIN45_P0644</name>
</gene>
<keyword evidence="2" id="KW-1133">Transmembrane helix</keyword>
<dbReference type="Gene3D" id="3.30.70.1440">
    <property type="entry name" value="Multidrug efflux transporter AcrB pore domain"/>
    <property type="match status" value="1"/>
</dbReference>
<feature type="transmembrane region" description="Helical" evidence="2">
    <location>
        <begin position="900"/>
        <end position="919"/>
    </location>
</feature>
<dbReference type="GO" id="GO:0005886">
    <property type="term" value="C:plasma membrane"/>
    <property type="evidence" value="ECO:0007669"/>
    <property type="project" value="TreeGrafter"/>
</dbReference>
<feature type="transmembrane region" description="Helical" evidence="2">
    <location>
        <begin position="471"/>
        <end position="492"/>
    </location>
</feature>
<dbReference type="Gene3D" id="1.20.1640.10">
    <property type="entry name" value="Multidrug efflux transporter AcrB transmembrane domain"/>
    <property type="match status" value="2"/>
</dbReference>
<dbReference type="GO" id="GO:0042910">
    <property type="term" value="F:xenobiotic transmembrane transporter activity"/>
    <property type="evidence" value="ECO:0007669"/>
    <property type="project" value="TreeGrafter"/>
</dbReference>
<dbReference type="PRINTS" id="PR00702">
    <property type="entry name" value="ACRIFLAVINRP"/>
</dbReference>
<keyword evidence="2" id="KW-0472">Membrane</keyword>
<dbReference type="KEGG" id="meiy:MIN45_P0644"/>
<feature type="transmembrane region" description="Helical" evidence="2">
    <location>
        <begin position="364"/>
        <end position="384"/>
    </location>
</feature>
<dbReference type="Pfam" id="PF00873">
    <property type="entry name" value="ACR_tran"/>
    <property type="match status" value="1"/>
</dbReference>
<feature type="transmembrane region" description="Helical" evidence="2">
    <location>
        <begin position="442"/>
        <end position="459"/>
    </location>
</feature>
<organism evidence="3 4">
    <name type="scientific">Methylomarinovum tepidoasis</name>
    <dbReference type="NCBI Taxonomy" id="2840183"/>
    <lineage>
        <taxon>Bacteria</taxon>
        <taxon>Pseudomonadati</taxon>
        <taxon>Pseudomonadota</taxon>
        <taxon>Gammaproteobacteria</taxon>
        <taxon>Methylococcales</taxon>
        <taxon>Methylothermaceae</taxon>
        <taxon>Methylomarinovum</taxon>
    </lineage>
</organism>
<dbReference type="SUPFAM" id="SSF82714">
    <property type="entry name" value="Multidrug efflux transporter AcrB TolC docking domain, DN and DC subdomains"/>
    <property type="match status" value="2"/>
</dbReference>
<dbReference type="InterPro" id="IPR027463">
    <property type="entry name" value="AcrB_DN_DC_subdom"/>
</dbReference>
<proteinExistence type="predicted"/>
<accession>A0AAU9C793</accession>
<dbReference type="Gene3D" id="3.30.70.1320">
    <property type="entry name" value="Multidrug efflux transporter AcrB pore domain like"/>
    <property type="match status" value="1"/>
</dbReference>
<feature type="transmembrane region" description="Helical" evidence="2">
    <location>
        <begin position="996"/>
        <end position="1017"/>
    </location>
</feature>
<protein>
    <submittedName>
        <fullName evidence="3">Heavy metal efflux system protein</fullName>
    </submittedName>
</protein>
<dbReference type="PANTHER" id="PTHR32063">
    <property type="match status" value="1"/>
</dbReference>
<feature type="transmembrane region" description="Helical" evidence="2">
    <location>
        <begin position="925"/>
        <end position="944"/>
    </location>
</feature>
<feature type="transmembrane region" description="Helical" evidence="2">
    <location>
        <begin position="333"/>
        <end position="357"/>
    </location>
</feature>
<evidence type="ECO:0000256" key="2">
    <source>
        <dbReference type="SAM" id="Phobius"/>
    </source>
</evidence>
<dbReference type="PANTHER" id="PTHR32063:SF24">
    <property type="entry name" value="CATION EFFLUX SYSTEM (ACRB_ACRD_ACRF FAMILY)"/>
    <property type="match status" value="1"/>
</dbReference>
<feature type="region of interest" description="Disordered" evidence="1">
    <location>
        <begin position="506"/>
        <end position="535"/>
    </location>
</feature>
<feature type="transmembrane region" description="Helical" evidence="2">
    <location>
        <begin position="956"/>
        <end position="976"/>
    </location>
</feature>
<evidence type="ECO:0000313" key="4">
    <source>
        <dbReference type="Proteomes" id="UP001321450"/>
    </source>
</evidence>
<reference evidence="4" key="1">
    <citation type="journal article" date="2024" name="Int. J. Syst. Evol. Microbiol.">
        <title>Methylomarinovum tepidoasis sp. nov., a moderately thermophilic methanotroph of the family Methylothermaceae isolated from a deep-sea hydrothermal field.</title>
        <authorList>
            <person name="Hirayama H."/>
            <person name="Takaki Y."/>
            <person name="Abe M."/>
            <person name="Miyazaki M."/>
            <person name="Uematsu K."/>
            <person name="Matsui Y."/>
            <person name="Takai K."/>
        </authorList>
    </citation>
    <scope>NUCLEOTIDE SEQUENCE [LARGE SCALE GENOMIC DNA]</scope>
    <source>
        <strain evidence="4">IN45</strain>
    </source>
</reference>
<dbReference type="EMBL" id="AP024718">
    <property type="protein sequence ID" value="BCX88275.1"/>
    <property type="molecule type" value="Genomic_DNA"/>
</dbReference>
<name>A0AAU9C793_9GAMM</name>
<evidence type="ECO:0000313" key="3">
    <source>
        <dbReference type="EMBL" id="BCX88275.1"/>
    </source>
</evidence>
<sequence length="1063" mass="115385">MIERLIEFSLKNRLLIGVLLVLVMAAGFHSYRQLPVDAFPDVSPNLVQVFTLTEGLAPNEVEMYVTYPVEAAMTGLPGIEKIRSVSNFGLSVVNVYFKDDMDIYFARQLVNERLQEAREQIPPGFGNPQMGPISTGMGLVLFYYLEDSTGRYSLEELRTLQDWVVKFNLQTVPGVTEVLGIGGFEKQYQVVVDPDALLSYDLTLAELVHRIEANNLNVGAQYLVMGGEQLIVRSVGLAKGIDDLGNIVVKTVDGRPVYLRQVADIRIGGAIRYGLQTRNGEGEVVAGMVIKLYGSNASTVIERVEKKIAEINRALPEGVRIKPYYQQKDIVEAAVHTVTSALVQGIVLVALVLLVFMGGFRPSLVVAVAIPFSVLFAFIAMKWLGMSANLMSLGGLAIAIGMMVDGTIVMVENVDRHLALAPADEPRWHVVRRACLEVGRPIVFAIAIIIVVFLPLFTLQGVEGKTFRPLAYTVALAMLGSLIYALLAAPMVSDLLLRRKRAQSGGDRLAGSVDGPDGHPQAPREGFTASPGESVPSASQEVWLVRKLLAFYRPWVAWFVHHPKAAIGLALGLFVVGSAVFPFLGSEFTPKLREGTLVVRLTMAPSIALEESKRLTLIAERRLMGIPEVVGVTSRIGRGEVGAHTDPVNSAEMYVLLKPKDQWRRPGDQEFVEAEVRKKLQGMPGILVNLTQPIEMTVDELLEGVRAELAIKLFGDNLDVLKAKADEIAAVVRQVQGAADVQVAQVSGTPQLLIRPDREKVARYGLNIEDVQATLRTAVGGETAGQVFEGIRRFDIYVRYRKDARDTPAAIAELLVPGPGGIRVPLSQVAEIRPVVGPRQITRENNQRFITIQANVVGRDIGSFVAEAQEAIDARIKLPPGYLVTWGGQFRLQQEANKRLAVVVPITLLGVALLLYSSFGSVKNTALILLNIPLALVGGVLALGLTGQHLSVPSSVGFIALFGIALENGMVLVTYLNQLVREGLSLTEASVRGACLRLRPVLMTAVTTALGLIPLLVSSGTGSEVQRPLATVVIGGLVTSTVLTLLVLPALYRWFAIEAEESH</sequence>
<dbReference type="SUPFAM" id="SSF82866">
    <property type="entry name" value="Multidrug efflux transporter AcrB transmembrane domain"/>
    <property type="match status" value="2"/>
</dbReference>
<dbReference type="RefSeq" id="WP_286293379.1">
    <property type="nucleotide sequence ID" value="NZ_AP024718.1"/>
</dbReference>
<dbReference type="Proteomes" id="UP001321450">
    <property type="component" value="Chromosome"/>
</dbReference>
<feature type="transmembrane region" description="Helical" evidence="2">
    <location>
        <begin position="566"/>
        <end position="584"/>
    </location>
</feature>